<organism evidence="17 18">
    <name type="scientific">Hermetia illucens</name>
    <name type="common">Black soldier fly</name>
    <dbReference type="NCBI Taxonomy" id="343691"/>
    <lineage>
        <taxon>Eukaryota</taxon>
        <taxon>Metazoa</taxon>
        <taxon>Ecdysozoa</taxon>
        <taxon>Arthropoda</taxon>
        <taxon>Hexapoda</taxon>
        <taxon>Insecta</taxon>
        <taxon>Pterygota</taxon>
        <taxon>Neoptera</taxon>
        <taxon>Endopterygota</taxon>
        <taxon>Diptera</taxon>
        <taxon>Brachycera</taxon>
        <taxon>Stratiomyomorpha</taxon>
        <taxon>Stratiomyidae</taxon>
        <taxon>Hermetiinae</taxon>
        <taxon>Hermetia</taxon>
    </lineage>
</organism>
<evidence type="ECO:0000313" key="18">
    <source>
        <dbReference type="Proteomes" id="UP000594454"/>
    </source>
</evidence>
<feature type="region of interest" description="Disordered" evidence="14">
    <location>
        <begin position="78"/>
        <end position="171"/>
    </location>
</feature>
<dbReference type="FunFam" id="1.10.510.10:FF:000109">
    <property type="entry name" value="Ribosomal protein S6 kinase"/>
    <property type="match status" value="1"/>
</dbReference>
<dbReference type="InterPro" id="IPR011009">
    <property type="entry name" value="Kinase-like_dom_sf"/>
</dbReference>
<evidence type="ECO:0000256" key="14">
    <source>
        <dbReference type="SAM" id="MobiDB-lite"/>
    </source>
</evidence>
<sequence length="1282" mass="143201">MSRQLCTQMLPTKGFHTTSTTSASSNNNTAVLGSNSKMGTASLKEPDHESGYYEDGPFVEFNRGNSYRHPNCIYETQPQTNRRRCENPNNSAPYQNSKRPRLDSDGEVAPAPKSYRGGREVRSNKLNCVSSGNDAISSSPKHDSSAVNTKRPPNSSSQQKHPLQKNYCDDSSKVCNSSGGSNCFSSNNVTKSSGSSKGESSAIPSNSTCNSTTANNNNVHVVLVDNNTPTTGDKRPLSDDPAVTKRESSGETSEAARMRTEKSDSVVCTGVYNPLELEIEEISRIRTAVQLANEEKVDMTHFDPLKVLGTGAYGKVYLVRKKGGSDHGKLYAMKVLKKATIVQKKKTAEHTRTERQVLEAIRQSPFLVGMHYAFQTETRLYLVLDYVSGGELFTHLYKNEHFTEDEVRIYIAEVVLALEQLHKLGIIYRDIKLENILLDANGHIVLTDFGLSKELHGSNERAYSFCGTLEYMAPEVVRGGSAGHDTAVDWWSVGVLTYELLTGASPFTVVDERNTQHDISRRILKTEPPIPDELGSEVKDFISKLLVKDPKKRLGGSKADASQIKSHPFFRKVDWTKLSRKQIPAPFKPKIESELDTSNFSDEFTRLPLNDSPAAVPPNSDRLFRGYSFVASRHLNKNYSFEYTFSDSNDSDNKSFNQITFDYNKNSPFFAKYEPVSKPIGHGSFSVCMECINRTTRQSYAVKIMKNSKEIDYEIETLKICQGCPNIVKLIEVLRDNENTYIVMEYLSGGELLDRIRESSRFTEDEAGHYFCQIVKAVSTMHAQNIVHRDLKPENILFTESGSRTLKIVDFGFARQRKADQIMSPPCFTLDYAAPEVLTTSEENACYNDACDIWSLGVILYTMLCGHAPFRKRETASSRTNANSIEEIVKRIKRGSFDTESNAWQFVSRQAKDLVQGLLTVDARNRLKIDQVLQHEWFRKVPTTALYCPNRRVSFDQVADEVRDTFDAFTQAREQGFRLQDVEAANLAKRRRQKKSSSASAVSYGAESITSGLGRSKSSSGIVASDPNNRSSSVATSNSSSTEIILDEQDNNNGNGKLVGSKGQIERCNESKDSCETNSTDKPEYKPTSLAHSVEMVQRPKSDPSQFTFSDKHVKGYLSKTCLDNDQANFFGFSASEMKYGKTSLSQLDLVIKALKKRVVKRDRNVISNTRMPNKKIQSTRRDALRKKAADTKRVTASTCTTSQRTTRSRVATKDSNPIGGNAVNFSTGVPTKSEVSNPASKTVPDRPMTRLARRMGRREAISDRFDLLSETLTKRRGRKQQ</sequence>
<feature type="region of interest" description="Disordered" evidence="14">
    <location>
        <begin position="1175"/>
        <end position="1246"/>
    </location>
</feature>
<dbReference type="Proteomes" id="UP000594454">
    <property type="component" value="Chromosome 2"/>
</dbReference>
<keyword evidence="4" id="KW-0723">Serine/threonine-protein kinase</keyword>
<dbReference type="InterPro" id="IPR008271">
    <property type="entry name" value="Ser/Thr_kinase_AS"/>
</dbReference>
<dbReference type="PROSITE" id="PS51285">
    <property type="entry name" value="AGC_KINASE_CTER"/>
    <property type="match status" value="1"/>
</dbReference>
<evidence type="ECO:0000256" key="7">
    <source>
        <dbReference type="ARBA" id="ARBA00022737"/>
    </source>
</evidence>
<feature type="domain" description="AGC-kinase C-terminal" evidence="16">
    <location>
        <begin position="571"/>
        <end position="639"/>
    </location>
</feature>
<keyword evidence="8 13" id="KW-0547">Nucleotide-binding</keyword>
<keyword evidence="10 13" id="KW-0067">ATP-binding</keyword>
<dbReference type="InterPro" id="IPR000961">
    <property type="entry name" value="AGC-kinase_C"/>
</dbReference>
<dbReference type="GO" id="GO:0005524">
    <property type="term" value="F:ATP binding"/>
    <property type="evidence" value="ECO:0007669"/>
    <property type="project" value="UniProtKB-UniRule"/>
</dbReference>
<dbReference type="FunCoup" id="A0A7R8ULV8">
    <property type="interactions" value="1106"/>
</dbReference>
<feature type="binding site" evidence="13">
    <location>
        <position position="334"/>
    </location>
    <ligand>
        <name>ATP</name>
        <dbReference type="ChEBI" id="CHEBI:30616"/>
    </ligand>
</feature>
<feature type="compositionally biased region" description="Basic and acidic residues" evidence="14">
    <location>
        <begin position="1180"/>
        <end position="1194"/>
    </location>
</feature>
<dbReference type="SMART" id="SM00220">
    <property type="entry name" value="S_TKc"/>
    <property type="match status" value="2"/>
</dbReference>
<keyword evidence="9" id="KW-0418">Kinase</keyword>
<keyword evidence="5" id="KW-0597">Phosphoprotein</keyword>
<dbReference type="InterPro" id="IPR017441">
    <property type="entry name" value="Protein_kinase_ATP_BS"/>
</dbReference>
<dbReference type="PANTHER" id="PTHR24351">
    <property type="entry name" value="RIBOSOMAL PROTEIN S6 KINASE"/>
    <property type="match status" value="1"/>
</dbReference>
<comment type="similarity">
    <text evidence="2">Belongs to the protein kinase superfamily. AGC Ser/Thr protein kinase family. S6 kinase subfamily.</text>
</comment>
<gene>
    <name evidence="17" type="ORF">HERILL_LOCUS6198</name>
</gene>
<evidence type="ECO:0000256" key="3">
    <source>
        <dbReference type="ARBA" id="ARBA00012513"/>
    </source>
</evidence>
<feature type="compositionally biased region" description="Polar residues" evidence="14">
    <location>
        <begin position="1008"/>
        <end position="1022"/>
    </location>
</feature>
<evidence type="ECO:0000256" key="2">
    <source>
        <dbReference type="ARBA" id="ARBA00009804"/>
    </source>
</evidence>
<dbReference type="CDD" id="cd05583">
    <property type="entry name" value="STKc_MSK_N"/>
    <property type="match status" value="1"/>
</dbReference>
<dbReference type="PROSITE" id="PS00108">
    <property type="entry name" value="PROTEIN_KINASE_ST"/>
    <property type="match status" value="2"/>
</dbReference>
<dbReference type="FunFam" id="1.10.510.10:FF:000157">
    <property type="entry name" value="Ribosomal protein S6 kinase"/>
    <property type="match status" value="1"/>
</dbReference>
<evidence type="ECO:0000256" key="1">
    <source>
        <dbReference type="ARBA" id="ARBA00001946"/>
    </source>
</evidence>
<dbReference type="PROSITE" id="PS00107">
    <property type="entry name" value="PROTEIN_KINASE_ATP"/>
    <property type="match status" value="2"/>
</dbReference>
<dbReference type="SUPFAM" id="SSF56112">
    <property type="entry name" value="Protein kinase-like (PK-like)"/>
    <property type="match status" value="2"/>
</dbReference>
<feature type="compositionally biased region" description="Low complexity" evidence="14">
    <location>
        <begin position="17"/>
        <end position="30"/>
    </location>
</feature>
<dbReference type="Gene3D" id="1.10.510.10">
    <property type="entry name" value="Transferase(Phosphotransferase) domain 1"/>
    <property type="match status" value="2"/>
</dbReference>
<feature type="compositionally biased region" description="Polar residues" evidence="14">
    <location>
        <begin position="1"/>
        <end position="10"/>
    </location>
</feature>
<feature type="compositionally biased region" description="Polar residues" evidence="14">
    <location>
        <begin position="1224"/>
        <end position="1241"/>
    </location>
</feature>
<keyword evidence="18" id="KW-1185">Reference proteome</keyword>
<dbReference type="InterPro" id="IPR017892">
    <property type="entry name" value="Pkinase_C"/>
</dbReference>
<feature type="region of interest" description="Disordered" evidence="14">
    <location>
        <begin position="989"/>
        <end position="1087"/>
    </location>
</feature>
<evidence type="ECO:0000256" key="12">
    <source>
        <dbReference type="ARBA" id="ARBA00048679"/>
    </source>
</evidence>
<proteinExistence type="inferred from homology"/>
<feature type="region of interest" description="Disordered" evidence="14">
    <location>
        <begin position="1"/>
        <end position="51"/>
    </location>
</feature>
<dbReference type="FunFam" id="3.30.200.20:FF:000686">
    <property type="entry name" value="Ribosomal protein S6 kinase"/>
    <property type="match status" value="1"/>
</dbReference>
<dbReference type="Pfam" id="PF00433">
    <property type="entry name" value="Pkinase_C"/>
    <property type="match status" value="1"/>
</dbReference>
<feature type="compositionally biased region" description="Low complexity" evidence="14">
    <location>
        <begin position="1195"/>
        <end position="1210"/>
    </location>
</feature>
<name>A0A7R8ULV8_HERIL</name>
<comment type="catalytic activity">
    <reaction evidence="12">
        <text>L-seryl-[protein] + ATP = O-phospho-L-seryl-[protein] + ADP + H(+)</text>
        <dbReference type="Rhea" id="RHEA:17989"/>
        <dbReference type="Rhea" id="RHEA-COMP:9863"/>
        <dbReference type="Rhea" id="RHEA-COMP:11604"/>
        <dbReference type="ChEBI" id="CHEBI:15378"/>
        <dbReference type="ChEBI" id="CHEBI:29999"/>
        <dbReference type="ChEBI" id="CHEBI:30616"/>
        <dbReference type="ChEBI" id="CHEBI:83421"/>
        <dbReference type="ChEBI" id="CHEBI:456216"/>
        <dbReference type="EC" id="2.7.11.1"/>
    </reaction>
</comment>
<accession>A0A7R8ULV8</accession>
<evidence type="ECO:0000256" key="5">
    <source>
        <dbReference type="ARBA" id="ARBA00022553"/>
    </source>
</evidence>
<protein>
    <recommendedName>
        <fullName evidence="3">non-specific serine/threonine protein kinase</fullName>
        <ecNumber evidence="3">2.7.11.1</ecNumber>
    </recommendedName>
</protein>
<evidence type="ECO:0000256" key="4">
    <source>
        <dbReference type="ARBA" id="ARBA00022527"/>
    </source>
</evidence>
<dbReference type="SMART" id="SM00133">
    <property type="entry name" value="S_TK_X"/>
    <property type="match status" value="1"/>
</dbReference>
<feature type="compositionally biased region" description="Polar residues" evidence="14">
    <location>
        <begin position="87"/>
        <end position="97"/>
    </location>
</feature>
<evidence type="ECO:0000256" key="10">
    <source>
        <dbReference type="ARBA" id="ARBA00022840"/>
    </source>
</evidence>
<dbReference type="InParanoid" id="A0A7R8ULV8"/>
<feature type="compositionally biased region" description="Basic and acidic residues" evidence="14">
    <location>
        <begin position="232"/>
        <end position="262"/>
    </location>
</feature>
<evidence type="ECO:0000256" key="9">
    <source>
        <dbReference type="ARBA" id="ARBA00022777"/>
    </source>
</evidence>
<feature type="compositionally biased region" description="Low complexity" evidence="14">
    <location>
        <begin position="186"/>
        <end position="228"/>
    </location>
</feature>
<dbReference type="EC" id="2.7.11.1" evidence="3"/>
<evidence type="ECO:0000313" key="17">
    <source>
        <dbReference type="EMBL" id="CAD7083225.1"/>
    </source>
</evidence>
<comment type="cofactor">
    <cofactor evidence="1">
        <name>Mg(2+)</name>
        <dbReference type="ChEBI" id="CHEBI:18420"/>
    </cofactor>
</comment>
<evidence type="ECO:0000259" key="16">
    <source>
        <dbReference type="PROSITE" id="PS51285"/>
    </source>
</evidence>
<feature type="compositionally biased region" description="Low complexity" evidence="14">
    <location>
        <begin position="1028"/>
        <end position="1041"/>
    </location>
</feature>
<dbReference type="Gene3D" id="3.30.200.20">
    <property type="entry name" value="Phosphorylase Kinase, domain 1"/>
    <property type="match status" value="1"/>
</dbReference>
<dbReference type="OrthoDB" id="63267at2759"/>
<reference evidence="17 18" key="1">
    <citation type="submission" date="2020-11" db="EMBL/GenBank/DDBJ databases">
        <authorList>
            <person name="Wallbank WR R."/>
            <person name="Pardo Diaz C."/>
            <person name="Kozak K."/>
            <person name="Martin S."/>
            <person name="Jiggins C."/>
            <person name="Moest M."/>
            <person name="Warren A I."/>
            <person name="Generalovic N T."/>
            <person name="Byers J.R.P. K."/>
            <person name="Montejo-Kovacevich G."/>
            <person name="Yen C E."/>
        </authorList>
    </citation>
    <scope>NUCLEOTIDE SEQUENCE [LARGE SCALE GENOMIC DNA]</scope>
</reference>
<feature type="binding site" evidence="13">
    <location>
        <position position="703"/>
    </location>
    <ligand>
        <name>ATP</name>
        <dbReference type="ChEBI" id="CHEBI:30616"/>
    </ligand>
</feature>
<feature type="compositionally biased region" description="Basic and acidic residues" evidence="14">
    <location>
        <begin position="1064"/>
        <end position="1085"/>
    </location>
</feature>
<evidence type="ECO:0000256" key="11">
    <source>
        <dbReference type="ARBA" id="ARBA00047899"/>
    </source>
</evidence>
<evidence type="ECO:0000256" key="13">
    <source>
        <dbReference type="PROSITE-ProRule" id="PRU10141"/>
    </source>
</evidence>
<evidence type="ECO:0000256" key="6">
    <source>
        <dbReference type="ARBA" id="ARBA00022679"/>
    </source>
</evidence>
<feature type="domain" description="Protein kinase" evidence="15">
    <location>
        <begin position="674"/>
        <end position="938"/>
    </location>
</feature>
<feature type="compositionally biased region" description="Polar residues" evidence="14">
    <location>
        <begin position="124"/>
        <end position="161"/>
    </location>
</feature>
<comment type="catalytic activity">
    <reaction evidence="11">
        <text>L-threonyl-[protein] + ATP = O-phospho-L-threonyl-[protein] + ADP + H(+)</text>
        <dbReference type="Rhea" id="RHEA:46608"/>
        <dbReference type="Rhea" id="RHEA-COMP:11060"/>
        <dbReference type="Rhea" id="RHEA-COMP:11605"/>
        <dbReference type="ChEBI" id="CHEBI:15378"/>
        <dbReference type="ChEBI" id="CHEBI:30013"/>
        <dbReference type="ChEBI" id="CHEBI:30616"/>
        <dbReference type="ChEBI" id="CHEBI:61977"/>
        <dbReference type="ChEBI" id="CHEBI:456216"/>
        <dbReference type="EC" id="2.7.11.1"/>
    </reaction>
</comment>
<evidence type="ECO:0000259" key="15">
    <source>
        <dbReference type="PROSITE" id="PS50011"/>
    </source>
</evidence>
<dbReference type="Pfam" id="PF00069">
    <property type="entry name" value="Pkinase"/>
    <property type="match status" value="2"/>
</dbReference>
<dbReference type="PROSITE" id="PS50011">
    <property type="entry name" value="PROTEIN_KINASE_DOM"/>
    <property type="match status" value="2"/>
</dbReference>
<dbReference type="InterPro" id="IPR000719">
    <property type="entry name" value="Prot_kinase_dom"/>
</dbReference>
<keyword evidence="6" id="KW-0808">Transferase</keyword>
<dbReference type="EMBL" id="LR899010">
    <property type="protein sequence ID" value="CAD7083225.1"/>
    <property type="molecule type" value="Genomic_DNA"/>
</dbReference>
<feature type="region of interest" description="Disordered" evidence="14">
    <location>
        <begin position="186"/>
        <end position="262"/>
    </location>
</feature>
<feature type="domain" description="Protein kinase" evidence="15">
    <location>
        <begin position="302"/>
        <end position="570"/>
    </location>
</feature>
<evidence type="ECO:0000256" key="8">
    <source>
        <dbReference type="ARBA" id="ARBA00022741"/>
    </source>
</evidence>
<keyword evidence="7" id="KW-0677">Repeat</keyword>
<dbReference type="GO" id="GO:0004674">
    <property type="term" value="F:protein serine/threonine kinase activity"/>
    <property type="evidence" value="ECO:0007669"/>
    <property type="project" value="UniProtKB-KW"/>
</dbReference>